<dbReference type="Gene3D" id="3.40.50.150">
    <property type="entry name" value="Vaccinia Virus protein VP39"/>
    <property type="match status" value="1"/>
</dbReference>
<dbReference type="InterPro" id="IPR029063">
    <property type="entry name" value="SAM-dependent_MTases_sf"/>
</dbReference>
<dbReference type="Proteomes" id="UP000236884">
    <property type="component" value="Chromosome"/>
</dbReference>
<evidence type="ECO:0000313" key="1">
    <source>
        <dbReference type="EMBL" id="BAT60504.1"/>
    </source>
</evidence>
<sequence length="267" mass="29066">MTGFSAKWLTLREPYDLRARNADVLSAVAKQFDALPSLRITDLACGTGSTARAVGPRFKQPQMWKLVDNDLSLLARAGVDAAGPNRKIITQPVDLAFDVEAALDGPIDLVTTSALLDLVSEEWLERLATELAARRLPFYAALSYDGRVEISPSDPLDRPVVDAVNLHQKSDKGFGPALGPNAATAAVRQFENVGYEVVSGPADWVFETFDTAIQKATLAGWAVAATEIDSSLRLKTSAWLERRDERIEAAESRIVVGHIDFFARPTT</sequence>
<dbReference type="KEGG" id="vgo:GJW-30_1_03048"/>
<evidence type="ECO:0008006" key="3">
    <source>
        <dbReference type="Google" id="ProtNLM"/>
    </source>
</evidence>
<dbReference type="AlphaFoldDB" id="A0A0S3PX39"/>
<accession>A0A0S3PX39</accession>
<dbReference type="SUPFAM" id="SSF53335">
    <property type="entry name" value="S-adenosyl-L-methionine-dependent methyltransferases"/>
    <property type="match status" value="1"/>
</dbReference>
<keyword evidence="2" id="KW-1185">Reference proteome</keyword>
<protein>
    <recommendedName>
        <fullName evidence="3">Methyltransferase domain-containing protein</fullName>
    </recommendedName>
</protein>
<gene>
    <name evidence="1" type="ORF">GJW-30_1_03048</name>
</gene>
<name>A0A0S3PX39_9BRAD</name>
<proteinExistence type="predicted"/>
<evidence type="ECO:0000313" key="2">
    <source>
        <dbReference type="Proteomes" id="UP000236884"/>
    </source>
</evidence>
<dbReference type="EMBL" id="AP014946">
    <property type="protein sequence ID" value="BAT60504.1"/>
    <property type="molecule type" value="Genomic_DNA"/>
</dbReference>
<organism evidence="1 2">
    <name type="scientific">Variibacter gotjawalensis</name>
    <dbReference type="NCBI Taxonomy" id="1333996"/>
    <lineage>
        <taxon>Bacteria</taxon>
        <taxon>Pseudomonadati</taxon>
        <taxon>Pseudomonadota</taxon>
        <taxon>Alphaproteobacteria</taxon>
        <taxon>Hyphomicrobiales</taxon>
        <taxon>Nitrobacteraceae</taxon>
        <taxon>Variibacter</taxon>
    </lineage>
</organism>
<reference evidence="1 2" key="1">
    <citation type="submission" date="2015-08" db="EMBL/GenBank/DDBJ databases">
        <title>Investigation of the bacterial diversity of lava forest soil.</title>
        <authorList>
            <person name="Lee J.S."/>
        </authorList>
    </citation>
    <scope>NUCLEOTIDE SEQUENCE [LARGE SCALE GENOMIC DNA]</scope>
    <source>
        <strain evidence="1 2">GJW-30</strain>
    </source>
</reference>